<evidence type="ECO:0000256" key="3">
    <source>
        <dbReference type="ARBA" id="ARBA00012438"/>
    </source>
</evidence>
<evidence type="ECO:0000256" key="9">
    <source>
        <dbReference type="SAM" id="Phobius"/>
    </source>
</evidence>
<evidence type="ECO:0000259" key="11">
    <source>
        <dbReference type="PROSITE" id="PS50885"/>
    </source>
</evidence>
<dbReference type="InterPro" id="IPR004358">
    <property type="entry name" value="Sig_transdc_His_kin-like_C"/>
</dbReference>
<keyword evidence="8" id="KW-0175">Coiled coil</keyword>
<dbReference type="GO" id="GO:0000155">
    <property type="term" value="F:phosphorelay sensor kinase activity"/>
    <property type="evidence" value="ECO:0007669"/>
    <property type="project" value="InterPro"/>
</dbReference>
<dbReference type="Gene3D" id="6.10.340.10">
    <property type="match status" value="1"/>
</dbReference>
<keyword evidence="9" id="KW-0472">Membrane</keyword>
<evidence type="ECO:0000256" key="2">
    <source>
        <dbReference type="ARBA" id="ARBA00004370"/>
    </source>
</evidence>
<evidence type="ECO:0000256" key="4">
    <source>
        <dbReference type="ARBA" id="ARBA00022553"/>
    </source>
</evidence>
<reference evidence="12" key="1">
    <citation type="journal article" date="2020" name="mSystems">
        <title>Genome- and Community-Level Interaction Insights into Carbon Utilization and Element Cycling Functions of Hydrothermarchaeota in Hydrothermal Sediment.</title>
        <authorList>
            <person name="Zhou Z."/>
            <person name="Liu Y."/>
            <person name="Xu W."/>
            <person name="Pan J."/>
            <person name="Luo Z.H."/>
            <person name="Li M."/>
        </authorList>
    </citation>
    <scope>NUCLEOTIDE SEQUENCE [LARGE SCALE GENOMIC DNA]</scope>
    <source>
        <strain evidence="12">SpSt-374</strain>
    </source>
</reference>
<evidence type="ECO:0000256" key="6">
    <source>
        <dbReference type="ARBA" id="ARBA00022777"/>
    </source>
</evidence>
<evidence type="ECO:0000256" key="7">
    <source>
        <dbReference type="ARBA" id="ARBA00023012"/>
    </source>
</evidence>
<dbReference type="AlphaFoldDB" id="A0A7C3ZJY6"/>
<dbReference type="InterPro" id="IPR003594">
    <property type="entry name" value="HATPase_dom"/>
</dbReference>
<feature type="transmembrane region" description="Helical" evidence="9">
    <location>
        <begin position="376"/>
        <end position="399"/>
    </location>
</feature>
<comment type="catalytic activity">
    <reaction evidence="1">
        <text>ATP + protein L-histidine = ADP + protein N-phospho-L-histidine.</text>
        <dbReference type="EC" id="2.7.13.3"/>
    </reaction>
</comment>
<dbReference type="SMART" id="SM00388">
    <property type="entry name" value="HisKA"/>
    <property type="match status" value="1"/>
</dbReference>
<dbReference type="PRINTS" id="PR00344">
    <property type="entry name" value="BCTRLSENSOR"/>
</dbReference>
<dbReference type="SMART" id="SM00304">
    <property type="entry name" value="HAMP"/>
    <property type="match status" value="1"/>
</dbReference>
<protein>
    <recommendedName>
        <fullName evidence="3">histidine kinase</fullName>
        <ecNumber evidence="3">2.7.13.3</ecNumber>
    </recommendedName>
</protein>
<dbReference type="EMBL" id="DSPX01000104">
    <property type="protein sequence ID" value="HGG01083.1"/>
    <property type="molecule type" value="Genomic_DNA"/>
</dbReference>
<evidence type="ECO:0000256" key="8">
    <source>
        <dbReference type="SAM" id="Coils"/>
    </source>
</evidence>
<feature type="domain" description="Histidine kinase" evidence="10">
    <location>
        <begin position="486"/>
        <end position="757"/>
    </location>
</feature>
<feature type="coiled-coil region" evidence="8">
    <location>
        <begin position="447"/>
        <end position="474"/>
    </location>
</feature>
<comment type="subcellular location">
    <subcellularLocation>
        <location evidence="2">Membrane</location>
    </subcellularLocation>
</comment>
<dbReference type="InterPro" id="IPR003661">
    <property type="entry name" value="HisK_dim/P_dom"/>
</dbReference>
<name>A0A7C3ZJY6_9CYAN</name>
<dbReference type="InterPro" id="IPR005467">
    <property type="entry name" value="His_kinase_dom"/>
</dbReference>
<dbReference type="SUPFAM" id="SSF47384">
    <property type="entry name" value="Homodimeric domain of signal transducing histidine kinase"/>
    <property type="match status" value="1"/>
</dbReference>
<dbReference type="PANTHER" id="PTHR43065">
    <property type="entry name" value="SENSOR HISTIDINE KINASE"/>
    <property type="match status" value="1"/>
</dbReference>
<dbReference type="EC" id="2.7.13.3" evidence="3"/>
<keyword evidence="5" id="KW-0808">Transferase</keyword>
<feature type="transmembrane region" description="Helical" evidence="9">
    <location>
        <begin position="39"/>
        <end position="61"/>
    </location>
</feature>
<dbReference type="InterPro" id="IPR036890">
    <property type="entry name" value="HATPase_C_sf"/>
</dbReference>
<proteinExistence type="predicted"/>
<dbReference type="Pfam" id="PF00672">
    <property type="entry name" value="HAMP"/>
    <property type="match status" value="1"/>
</dbReference>
<keyword evidence="9" id="KW-0812">Transmembrane</keyword>
<dbReference type="Gene3D" id="3.30.565.10">
    <property type="entry name" value="Histidine kinase-like ATPase, C-terminal domain"/>
    <property type="match status" value="1"/>
</dbReference>
<dbReference type="PROSITE" id="PS50109">
    <property type="entry name" value="HIS_KIN"/>
    <property type="match status" value="1"/>
</dbReference>
<keyword evidence="9" id="KW-1133">Transmembrane helix</keyword>
<keyword evidence="6 12" id="KW-0418">Kinase</keyword>
<keyword evidence="4" id="KW-0597">Phosphoprotein</keyword>
<dbReference type="InterPro" id="IPR003660">
    <property type="entry name" value="HAMP_dom"/>
</dbReference>
<dbReference type="CDD" id="cd00082">
    <property type="entry name" value="HisKA"/>
    <property type="match status" value="1"/>
</dbReference>
<evidence type="ECO:0000256" key="5">
    <source>
        <dbReference type="ARBA" id="ARBA00022679"/>
    </source>
</evidence>
<keyword evidence="7" id="KW-0902">Two-component regulatory system</keyword>
<accession>A0A7C3ZJY6</accession>
<sequence>MGQNYLGLRDAPRDKEAPRGQVRQWLKWFYNLPIRQKQIVALLGSEMLSLALAGAGAWLIGHSLQGQLVNQAKSELGVTQISYNIKIDQMGFGFRGQSDNVAIIAAAVAAAENVTVPVSLREEVRQILRNEIRARQIEYATLVGKDLRIVVSGNGDRVGELFNPSGLVAQVFNLDNGEQIKTSEIVTGAELQQESPPLPPGVGQGNHLIRYTVTPVKHPETKDIIAALVSGDLVNGKTPIVERTLKTFQENGSSGYSAIYFLDESPEAASFPLEDAGIDTRIVAPQGQKFKLAISQQDQNQEEYLVNIPLSDEGILAAAAAAGGHPVTGRQEIGNDSYTVAAKALLNYQGLPVAILVRGTSEIGIQLLMQDTWRKLLGSAVVVVALDLVLAAFLGRVIVAPMQQLKEKARQFAAGDRAARVSVLARDEVGQLAATFNQMADSIVASETAATEQRQKLQDTLDRLTETQAQLIHAEKMSSLGQLVAGVAHEINNPVNFISGNINHAQQYTEDILNLLRLYQASYPEPTPEIAAEAESIDLDFIGSDLPHLLNSMRSGTERIRKIVNSLRNFSRLDESDFKKVNLHEGIDNSLKLLENRLQPQANFPGIFVVKEYGNIPELYCYPGQLNQAIMNIINNAIDAIHDDFIHNSKYEKKYQINIITKIVYLHMKIHNLNERAKKRDVSCALIRIVDNGLGIKEEIKSRIFDPFFTTKPVGKGTGLGLSIAHSIVVKQHGGELICLSEPGQGTEFVMKIPINAEPAALKSAS</sequence>
<evidence type="ECO:0000313" key="12">
    <source>
        <dbReference type="EMBL" id="HGG01083.1"/>
    </source>
</evidence>
<comment type="caution">
    <text evidence="12">The sequence shown here is derived from an EMBL/GenBank/DDBJ whole genome shotgun (WGS) entry which is preliminary data.</text>
</comment>
<dbReference type="CDD" id="cd06225">
    <property type="entry name" value="HAMP"/>
    <property type="match status" value="1"/>
</dbReference>
<evidence type="ECO:0000256" key="1">
    <source>
        <dbReference type="ARBA" id="ARBA00000085"/>
    </source>
</evidence>
<dbReference type="Pfam" id="PF02518">
    <property type="entry name" value="HATPase_c"/>
    <property type="match status" value="1"/>
</dbReference>
<dbReference type="PANTHER" id="PTHR43065:SF50">
    <property type="entry name" value="HISTIDINE KINASE"/>
    <property type="match status" value="1"/>
</dbReference>
<dbReference type="SUPFAM" id="SSF55874">
    <property type="entry name" value="ATPase domain of HSP90 chaperone/DNA topoisomerase II/histidine kinase"/>
    <property type="match status" value="1"/>
</dbReference>
<dbReference type="InterPro" id="IPR036097">
    <property type="entry name" value="HisK_dim/P_sf"/>
</dbReference>
<dbReference type="Gene3D" id="1.10.287.130">
    <property type="match status" value="1"/>
</dbReference>
<dbReference type="GO" id="GO:0016020">
    <property type="term" value="C:membrane"/>
    <property type="evidence" value="ECO:0007669"/>
    <property type="project" value="UniProtKB-SubCell"/>
</dbReference>
<organism evidence="12">
    <name type="scientific">Planktothricoides sp. SpSt-374</name>
    <dbReference type="NCBI Taxonomy" id="2282167"/>
    <lineage>
        <taxon>Bacteria</taxon>
        <taxon>Bacillati</taxon>
        <taxon>Cyanobacteriota</taxon>
        <taxon>Cyanophyceae</taxon>
        <taxon>Oscillatoriophycideae</taxon>
        <taxon>Oscillatoriales</taxon>
        <taxon>Oscillatoriaceae</taxon>
        <taxon>Planktothricoides</taxon>
    </lineage>
</organism>
<gene>
    <name evidence="12" type="ORF">ENR15_10645</name>
</gene>
<dbReference type="SMART" id="SM00387">
    <property type="entry name" value="HATPase_c"/>
    <property type="match status" value="1"/>
</dbReference>
<feature type="domain" description="HAMP" evidence="11">
    <location>
        <begin position="396"/>
        <end position="448"/>
    </location>
</feature>
<evidence type="ECO:0000259" key="10">
    <source>
        <dbReference type="PROSITE" id="PS50109"/>
    </source>
</evidence>
<dbReference type="PROSITE" id="PS50885">
    <property type="entry name" value="HAMP"/>
    <property type="match status" value="1"/>
</dbReference>
<dbReference type="SUPFAM" id="SSF158472">
    <property type="entry name" value="HAMP domain-like"/>
    <property type="match status" value="1"/>
</dbReference>